<dbReference type="InterPro" id="IPR003594">
    <property type="entry name" value="HATPase_dom"/>
</dbReference>
<dbReference type="SUPFAM" id="SSF55874">
    <property type="entry name" value="ATPase domain of HSP90 chaperone/DNA topoisomerase II/histidine kinase"/>
    <property type="match status" value="1"/>
</dbReference>
<feature type="transmembrane region" description="Helical" evidence="13">
    <location>
        <begin position="145"/>
        <end position="164"/>
    </location>
</feature>
<dbReference type="OrthoDB" id="3206505at2"/>
<dbReference type="PROSITE" id="PS50885">
    <property type="entry name" value="HAMP"/>
    <property type="match status" value="1"/>
</dbReference>
<dbReference type="Pfam" id="PF02518">
    <property type="entry name" value="HATPase_c"/>
    <property type="match status" value="1"/>
</dbReference>
<comment type="catalytic activity">
    <reaction evidence="1">
        <text>ATP + protein L-histidine = ADP + protein N-phospho-L-histidine.</text>
        <dbReference type="EC" id="2.7.13.3"/>
    </reaction>
</comment>
<dbReference type="SMART" id="SM00304">
    <property type="entry name" value="HAMP"/>
    <property type="match status" value="1"/>
</dbReference>
<organism evidence="16 17">
    <name type="scientific">Stackebrandtia nassauensis (strain DSM 44728 / CIP 108903 / NRRL B-16338 / NBRC 102104 / LLR-40K-21)</name>
    <dbReference type="NCBI Taxonomy" id="446470"/>
    <lineage>
        <taxon>Bacteria</taxon>
        <taxon>Bacillati</taxon>
        <taxon>Actinomycetota</taxon>
        <taxon>Actinomycetes</taxon>
        <taxon>Glycomycetales</taxon>
        <taxon>Glycomycetaceae</taxon>
        <taxon>Stackebrandtia</taxon>
    </lineage>
</organism>
<dbReference type="Proteomes" id="UP000000844">
    <property type="component" value="Chromosome"/>
</dbReference>
<keyword evidence="7 13" id="KW-0812">Transmembrane</keyword>
<dbReference type="InterPro" id="IPR050980">
    <property type="entry name" value="2C_sensor_his_kinase"/>
</dbReference>
<accession>D3PZY5</accession>
<dbReference type="AlphaFoldDB" id="D3PZY5"/>
<evidence type="ECO:0000256" key="6">
    <source>
        <dbReference type="ARBA" id="ARBA00022679"/>
    </source>
</evidence>
<dbReference type="Pfam" id="PF00672">
    <property type="entry name" value="HAMP"/>
    <property type="match status" value="1"/>
</dbReference>
<dbReference type="PANTHER" id="PTHR44936">
    <property type="entry name" value="SENSOR PROTEIN CREC"/>
    <property type="match status" value="1"/>
</dbReference>
<evidence type="ECO:0000259" key="15">
    <source>
        <dbReference type="PROSITE" id="PS50885"/>
    </source>
</evidence>
<evidence type="ECO:0000256" key="4">
    <source>
        <dbReference type="ARBA" id="ARBA00022475"/>
    </source>
</evidence>
<dbReference type="EMBL" id="CP001778">
    <property type="protein sequence ID" value="ADD43672.1"/>
    <property type="molecule type" value="Genomic_DNA"/>
</dbReference>
<keyword evidence="13" id="KW-0472">Membrane</keyword>
<dbReference type="Gene3D" id="1.10.287.130">
    <property type="match status" value="1"/>
</dbReference>
<proteinExistence type="predicted"/>
<evidence type="ECO:0000256" key="3">
    <source>
        <dbReference type="ARBA" id="ARBA00012438"/>
    </source>
</evidence>
<dbReference type="CDD" id="cd00082">
    <property type="entry name" value="HisKA"/>
    <property type="match status" value="1"/>
</dbReference>
<keyword evidence="5" id="KW-0597">Phosphoprotein</keyword>
<dbReference type="PROSITE" id="PS50109">
    <property type="entry name" value="HIS_KIN"/>
    <property type="match status" value="1"/>
</dbReference>
<keyword evidence="11 13" id="KW-1133">Transmembrane helix</keyword>
<dbReference type="CDD" id="cd06225">
    <property type="entry name" value="HAMP"/>
    <property type="match status" value="1"/>
</dbReference>
<protein>
    <recommendedName>
        <fullName evidence="3">histidine kinase</fullName>
        <ecNumber evidence="3">2.7.13.3</ecNumber>
    </recommendedName>
</protein>
<dbReference type="KEGG" id="sna:Snas_4020"/>
<dbReference type="InterPro" id="IPR005467">
    <property type="entry name" value="His_kinase_dom"/>
</dbReference>
<dbReference type="GO" id="GO:0000155">
    <property type="term" value="F:phosphorelay sensor kinase activity"/>
    <property type="evidence" value="ECO:0007669"/>
    <property type="project" value="InterPro"/>
</dbReference>
<evidence type="ECO:0000256" key="12">
    <source>
        <dbReference type="ARBA" id="ARBA00023012"/>
    </source>
</evidence>
<comment type="subcellular location">
    <subcellularLocation>
        <location evidence="2">Cell membrane</location>
        <topology evidence="2">Multi-pass membrane protein</topology>
    </subcellularLocation>
</comment>
<sequence length="444" mass="47294">MRWALAKVAIASTLMVALAFCIPLGMVVRQVAEERALSQARDAAGAMVTVLAATEDPVVLRRAVSSESSGVGKRIAVHLNGEQVIGKSHVETSLIRKVARQARTSTETLPDGVAYLRTVLLPEDRVAVIEVYVPDKLLTKGVNTAWLTLAGIAVALVGVSVLMADRLGARVVRSTRTLADATSRFGAGDLSVRVDPSGPDELQDAGLAFNMMADKVVRLVDGERELAADMSHRLRTPLTALRLDAESLGGGADARRMRASVDALEAEVDAVIAGARRSITDRSGQRCDVAEVVRERISMWSVLAEDHGRRYRVVGLRDSLWVNISRDDVMSCVDALVGNVFAHTPQDAPFSLELNSATGRFIVEDGGPGIADPMTALTRGESGAGSSGLGLDIVARISKAAGGRLHIGRSALGGARIVWTFGDAVYREPQDNGNGRRARTHRRG</sequence>
<keyword evidence="4" id="KW-1003">Cell membrane</keyword>
<dbReference type="InterPro" id="IPR036890">
    <property type="entry name" value="HATPase_C_sf"/>
</dbReference>
<dbReference type="PANTHER" id="PTHR44936:SF9">
    <property type="entry name" value="SENSOR PROTEIN CREC"/>
    <property type="match status" value="1"/>
</dbReference>
<evidence type="ECO:0000256" key="9">
    <source>
        <dbReference type="ARBA" id="ARBA00022777"/>
    </source>
</evidence>
<evidence type="ECO:0000256" key="8">
    <source>
        <dbReference type="ARBA" id="ARBA00022741"/>
    </source>
</evidence>
<keyword evidence="8" id="KW-0547">Nucleotide-binding</keyword>
<dbReference type="InterPro" id="IPR003660">
    <property type="entry name" value="HAMP_dom"/>
</dbReference>
<evidence type="ECO:0000256" key="10">
    <source>
        <dbReference type="ARBA" id="ARBA00022840"/>
    </source>
</evidence>
<dbReference type="Pfam" id="PF00512">
    <property type="entry name" value="HisKA"/>
    <property type="match status" value="1"/>
</dbReference>
<dbReference type="InterPro" id="IPR036097">
    <property type="entry name" value="HisK_dim/P_sf"/>
</dbReference>
<evidence type="ECO:0000313" key="17">
    <source>
        <dbReference type="Proteomes" id="UP000000844"/>
    </source>
</evidence>
<keyword evidence="10" id="KW-0067">ATP-binding</keyword>
<keyword evidence="9 16" id="KW-0418">Kinase</keyword>
<dbReference type="eggNOG" id="COG3850">
    <property type="taxonomic scope" value="Bacteria"/>
</dbReference>
<evidence type="ECO:0000256" key="7">
    <source>
        <dbReference type="ARBA" id="ARBA00022692"/>
    </source>
</evidence>
<dbReference type="GO" id="GO:0005524">
    <property type="term" value="F:ATP binding"/>
    <property type="evidence" value="ECO:0007669"/>
    <property type="project" value="UniProtKB-KW"/>
</dbReference>
<reference evidence="16 17" key="1">
    <citation type="journal article" date="2009" name="Stand. Genomic Sci.">
        <title>Complete genome sequence of Stackebrandtia nassauensis type strain (LLR-40K-21).</title>
        <authorList>
            <person name="Munk C."/>
            <person name="Lapidus A."/>
            <person name="Copeland A."/>
            <person name="Jando M."/>
            <person name="Mayilraj S."/>
            <person name="Glavina Del Rio T."/>
            <person name="Nolan M."/>
            <person name="Chen F."/>
            <person name="Lucas S."/>
            <person name="Tice H."/>
            <person name="Cheng J.F."/>
            <person name="Han C."/>
            <person name="Detter J.C."/>
            <person name="Bruce D."/>
            <person name="Goodwin L."/>
            <person name="Chain P."/>
            <person name="Pitluck S."/>
            <person name="Goker M."/>
            <person name="Ovchinikova G."/>
            <person name="Pati A."/>
            <person name="Ivanova N."/>
            <person name="Mavromatis K."/>
            <person name="Chen A."/>
            <person name="Palaniappan K."/>
            <person name="Land M."/>
            <person name="Hauser L."/>
            <person name="Chang Y.J."/>
            <person name="Jeffries C.D."/>
            <person name="Bristow J."/>
            <person name="Eisen J.A."/>
            <person name="Markowitz V."/>
            <person name="Hugenholtz P."/>
            <person name="Kyrpides N.C."/>
            <person name="Klenk H.P."/>
        </authorList>
    </citation>
    <scope>NUCLEOTIDE SEQUENCE [LARGE SCALE GENOMIC DNA]</scope>
    <source>
        <strain evidence="17">DSM 44728 / CIP 108903 / NRRL B-16338 / NBRC 102104 / LLR-40K-21</strain>
    </source>
</reference>
<evidence type="ECO:0000256" key="13">
    <source>
        <dbReference type="SAM" id="Phobius"/>
    </source>
</evidence>
<dbReference type="STRING" id="446470.Snas_4020"/>
<keyword evidence="6" id="KW-0808">Transferase</keyword>
<dbReference type="SUPFAM" id="SSF47384">
    <property type="entry name" value="Homodimeric domain of signal transducing histidine kinase"/>
    <property type="match status" value="1"/>
</dbReference>
<name>D3PZY5_STANL</name>
<feature type="domain" description="HAMP" evidence="15">
    <location>
        <begin position="169"/>
        <end position="221"/>
    </location>
</feature>
<dbReference type="EC" id="2.7.13.3" evidence="3"/>
<dbReference type="eggNOG" id="COG0642">
    <property type="taxonomic scope" value="Bacteria"/>
</dbReference>
<evidence type="ECO:0000256" key="5">
    <source>
        <dbReference type="ARBA" id="ARBA00022553"/>
    </source>
</evidence>
<dbReference type="RefSeq" id="WP_013019243.1">
    <property type="nucleotide sequence ID" value="NC_013947.1"/>
</dbReference>
<dbReference type="Gene3D" id="3.30.565.10">
    <property type="entry name" value="Histidine kinase-like ATPase, C-terminal domain"/>
    <property type="match status" value="1"/>
</dbReference>
<dbReference type="SUPFAM" id="SSF158472">
    <property type="entry name" value="HAMP domain-like"/>
    <property type="match status" value="1"/>
</dbReference>
<evidence type="ECO:0000256" key="11">
    <source>
        <dbReference type="ARBA" id="ARBA00022989"/>
    </source>
</evidence>
<evidence type="ECO:0000256" key="1">
    <source>
        <dbReference type="ARBA" id="ARBA00000085"/>
    </source>
</evidence>
<dbReference type="SMART" id="SM00387">
    <property type="entry name" value="HATPase_c"/>
    <property type="match status" value="1"/>
</dbReference>
<keyword evidence="17" id="KW-1185">Reference proteome</keyword>
<evidence type="ECO:0000313" key="16">
    <source>
        <dbReference type="EMBL" id="ADD43672.1"/>
    </source>
</evidence>
<feature type="domain" description="Histidine kinase" evidence="14">
    <location>
        <begin position="229"/>
        <end position="425"/>
    </location>
</feature>
<dbReference type="HOGENOM" id="CLU_000445_89_33_11"/>
<dbReference type="GO" id="GO:0005886">
    <property type="term" value="C:plasma membrane"/>
    <property type="evidence" value="ECO:0007669"/>
    <property type="project" value="UniProtKB-SubCell"/>
</dbReference>
<keyword evidence="12" id="KW-0902">Two-component regulatory system</keyword>
<evidence type="ECO:0000256" key="2">
    <source>
        <dbReference type="ARBA" id="ARBA00004651"/>
    </source>
</evidence>
<dbReference type="InterPro" id="IPR003661">
    <property type="entry name" value="HisK_dim/P_dom"/>
</dbReference>
<gene>
    <name evidence="16" type="ordered locus">Snas_4020</name>
</gene>
<evidence type="ECO:0000259" key="14">
    <source>
        <dbReference type="PROSITE" id="PS50109"/>
    </source>
</evidence>